<dbReference type="GO" id="GO:0009897">
    <property type="term" value="C:external side of plasma membrane"/>
    <property type="evidence" value="ECO:0007669"/>
    <property type="project" value="TreeGrafter"/>
</dbReference>
<dbReference type="GO" id="GO:0004896">
    <property type="term" value="F:cytokine receptor activity"/>
    <property type="evidence" value="ECO:0007669"/>
    <property type="project" value="TreeGrafter"/>
</dbReference>
<feature type="signal peptide" evidence="9">
    <location>
        <begin position="1"/>
        <end position="16"/>
    </location>
</feature>
<feature type="transmembrane region" description="Helical" evidence="8">
    <location>
        <begin position="515"/>
        <end position="537"/>
    </location>
</feature>
<gene>
    <name evidence="11" type="ORF">XELAEV_18006383mg</name>
</gene>
<dbReference type="Gene3D" id="2.60.40.10">
    <property type="entry name" value="Immunoglobulins"/>
    <property type="match status" value="3"/>
</dbReference>
<dbReference type="Pfam" id="PF00041">
    <property type="entry name" value="fn3"/>
    <property type="match status" value="1"/>
</dbReference>
<dbReference type="SMART" id="SM00060">
    <property type="entry name" value="FN3"/>
    <property type="match status" value="2"/>
</dbReference>
<accession>A0A974DYR5</accession>
<dbReference type="InterPro" id="IPR003961">
    <property type="entry name" value="FN3_dom"/>
</dbReference>
<keyword evidence="5 8" id="KW-0472">Membrane</keyword>
<dbReference type="PROSITE" id="PS50853">
    <property type="entry name" value="FN3"/>
    <property type="match status" value="1"/>
</dbReference>
<dbReference type="PANTHER" id="PTHR23037">
    <property type="entry name" value="CYTOKINE RECEPTOR"/>
    <property type="match status" value="1"/>
</dbReference>
<dbReference type="PANTHER" id="PTHR23037:SF46">
    <property type="entry name" value="INTERLEUKIN 5 RECEPTOR SUBUNIT ALPHA"/>
    <property type="match status" value="1"/>
</dbReference>
<keyword evidence="3 9" id="KW-0732">Signal</keyword>
<sequence length="677" mass="78642">MLGILVLFICTHFSRGLIKKFPTDLVCYQYYTLQTDYCYCSWKAGEESLNATYVLNYCINRDQEHECFQPYVGTSTYTEARVHKQTNVTMWITAKEKEDIYNSANITVRLDKAVKLDPPDKNSITLRKNGKNLTVQWRRNDYHFSSDPLIKELRSRKKEDSQWNTKMCDSYEENESPTCDINAGWRSCLEMFTMSLDGNHVYYIQIRHKYKRGIWSEWSDSVFVPTDLTKLEIKYTVGKLQDGRRNLTLQWKDALKEQGNLTYTIRLAVLSCPVPAFEINTTTSGFTMDISGAFYNLTVEAFNSAEKTPLWSSVIEEDVREIPFQNVTLDNKFLTVHWRVQDKRKGNYCIEWQPTRMTSLLSNRSTGVYEKAKKRIFLGRFQPMQCYRIVVHKFTKGQFTFGTTYYFRPSLSVGPGNFTVMYITEDSVLLKWDKLDLRQCQGLIQNWVLNITNHEKKLVKVYYINASVTQYPVENLVLGSNYTFEIKGITIFGEYTGSRWTAIDLREVFHENDVWIPKLIGGIFAFLGFVGLFYFVIVRCKTTLFPSPPNPKDSSALKFESNVINFITINTLFLNEEYDPASAEPLTIESNKEQEFSEISDWITNTEQSDKPVFSENDADLPFQYRRQMHPTSPVNDPEVTCEDFLKSNVSVHQPNISNKIVSHFSYPEDTTSVEEL</sequence>
<dbReference type="SUPFAM" id="SSF49265">
    <property type="entry name" value="Fibronectin type III"/>
    <property type="match status" value="3"/>
</dbReference>
<evidence type="ECO:0000259" key="10">
    <source>
        <dbReference type="PROSITE" id="PS50853"/>
    </source>
</evidence>
<keyword evidence="6" id="KW-0675">Receptor</keyword>
<evidence type="ECO:0000256" key="3">
    <source>
        <dbReference type="ARBA" id="ARBA00022729"/>
    </source>
</evidence>
<dbReference type="InterPro" id="IPR036116">
    <property type="entry name" value="FN3_sf"/>
</dbReference>
<feature type="domain" description="Fibronectin type-III" evidence="10">
    <location>
        <begin position="414"/>
        <end position="508"/>
    </location>
</feature>
<evidence type="ECO:0000313" key="11">
    <source>
        <dbReference type="EMBL" id="OCU00605.1"/>
    </source>
</evidence>
<evidence type="ECO:0000256" key="8">
    <source>
        <dbReference type="SAM" id="Phobius"/>
    </source>
</evidence>
<reference evidence="12" key="1">
    <citation type="journal article" date="2016" name="Nature">
        <title>Genome evolution in the allotetraploid frog Xenopus laevis.</title>
        <authorList>
            <person name="Session A.M."/>
            <person name="Uno Y."/>
            <person name="Kwon T."/>
            <person name="Chapman J.A."/>
            <person name="Toyoda A."/>
            <person name="Takahashi S."/>
            <person name="Fukui A."/>
            <person name="Hikosaka A."/>
            <person name="Suzuki A."/>
            <person name="Kondo M."/>
            <person name="van Heeringen S.J."/>
            <person name="Quigley I."/>
            <person name="Heinz S."/>
            <person name="Ogino H."/>
            <person name="Ochi H."/>
            <person name="Hellsten U."/>
            <person name="Lyons J.B."/>
            <person name="Simakov O."/>
            <person name="Putnam N."/>
            <person name="Stites J."/>
            <person name="Kuroki Y."/>
            <person name="Tanaka T."/>
            <person name="Michiue T."/>
            <person name="Watanabe M."/>
            <person name="Bogdanovic O."/>
            <person name="Lister R."/>
            <person name="Georgiou G."/>
            <person name="Paranjpe S.S."/>
            <person name="van Kruijsbergen I."/>
            <person name="Shu S."/>
            <person name="Carlson J."/>
            <person name="Kinoshita T."/>
            <person name="Ohta Y."/>
            <person name="Mawaribuchi S."/>
            <person name="Jenkins J."/>
            <person name="Grimwood J."/>
            <person name="Schmutz J."/>
            <person name="Mitros T."/>
            <person name="Mozaffari S.V."/>
            <person name="Suzuki Y."/>
            <person name="Haramoto Y."/>
            <person name="Yamamoto T.S."/>
            <person name="Takagi C."/>
            <person name="Heald R."/>
            <person name="Miller K."/>
            <person name="Haudenschild C."/>
            <person name="Kitzman J."/>
            <person name="Nakayama T."/>
            <person name="Izutsu Y."/>
            <person name="Robert J."/>
            <person name="Fortriede J."/>
            <person name="Burns K."/>
            <person name="Lotay V."/>
            <person name="Karimi K."/>
            <person name="Yasuoka Y."/>
            <person name="Dichmann D.S."/>
            <person name="Flajnik M.F."/>
            <person name="Houston D.W."/>
            <person name="Shendure J."/>
            <person name="DuPasquier L."/>
            <person name="Vize P.D."/>
            <person name="Zorn A.M."/>
            <person name="Ito M."/>
            <person name="Marcotte E.M."/>
            <person name="Wallingford J.B."/>
            <person name="Ito Y."/>
            <person name="Asashima M."/>
            <person name="Ueno N."/>
            <person name="Matsuda Y."/>
            <person name="Veenstra G.J."/>
            <person name="Fujiyama A."/>
            <person name="Harland R.M."/>
            <person name="Taira M."/>
            <person name="Rokhsar D.S."/>
        </authorList>
    </citation>
    <scope>NUCLEOTIDE SEQUENCE [LARGE SCALE GENOMIC DNA]</scope>
    <source>
        <strain evidence="12">J</strain>
    </source>
</reference>
<evidence type="ECO:0000256" key="5">
    <source>
        <dbReference type="ARBA" id="ARBA00023136"/>
    </source>
</evidence>
<keyword evidence="7" id="KW-0325">Glycoprotein</keyword>
<dbReference type="EMBL" id="CM004466">
    <property type="protein sequence ID" value="OCU00605.1"/>
    <property type="molecule type" value="Genomic_DNA"/>
</dbReference>
<protein>
    <recommendedName>
        <fullName evidence="10">Fibronectin type-III domain-containing protein</fullName>
    </recommendedName>
</protein>
<dbReference type="CDD" id="cd00063">
    <property type="entry name" value="FN3"/>
    <property type="match status" value="1"/>
</dbReference>
<comment type="subcellular location">
    <subcellularLocation>
        <location evidence="1">Membrane</location>
        <topology evidence="1">Single-pass type I membrane protein</topology>
    </subcellularLocation>
</comment>
<evidence type="ECO:0000256" key="1">
    <source>
        <dbReference type="ARBA" id="ARBA00004479"/>
    </source>
</evidence>
<dbReference type="AlphaFoldDB" id="A0A974DYR5"/>
<proteinExistence type="predicted"/>
<dbReference type="OMA" id="ECSWEYE"/>
<dbReference type="InterPro" id="IPR013783">
    <property type="entry name" value="Ig-like_fold"/>
</dbReference>
<evidence type="ECO:0000313" key="12">
    <source>
        <dbReference type="Proteomes" id="UP000694892"/>
    </source>
</evidence>
<evidence type="ECO:0000256" key="2">
    <source>
        <dbReference type="ARBA" id="ARBA00022692"/>
    </source>
</evidence>
<keyword evidence="4 8" id="KW-1133">Transmembrane helix</keyword>
<evidence type="ECO:0000256" key="4">
    <source>
        <dbReference type="ARBA" id="ARBA00022989"/>
    </source>
</evidence>
<dbReference type="Proteomes" id="UP000694892">
    <property type="component" value="Chromosome 1L"/>
</dbReference>
<feature type="chain" id="PRO_5037123428" description="Fibronectin type-III domain-containing protein" evidence="9">
    <location>
        <begin position="17"/>
        <end position="677"/>
    </location>
</feature>
<evidence type="ECO:0000256" key="7">
    <source>
        <dbReference type="ARBA" id="ARBA00023180"/>
    </source>
</evidence>
<evidence type="ECO:0000256" key="9">
    <source>
        <dbReference type="SAM" id="SignalP"/>
    </source>
</evidence>
<organism evidence="11 12">
    <name type="scientific">Xenopus laevis</name>
    <name type="common">African clawed frog</name>
    <dbReference type="NCBI Taxonomy" id="8355"/>
    <lineage>
        <taxon>Eukaryota</taxon>
        <taxon>Metazoa</taxon>
        <taxon>Chordata</taxon>
        <taxon>Craniata</taxon>
        <taxon>Vertebrata</taxon>
        <taxon>Euteleostomi</taxon>
        <taxon>Amphibia</taxon>
        <taxon>Batrachia</taxon>
        <taxon>Anura</taxon>
        <taxon>Pipoidea</taxon>
        <taxon>Pipidae</taxon>
        <taxon>Xenopodinae</taxon>
        <taxon>Xenopus</taxon>
        <taxon>Xenopus</taxon>
    </lineage>
</organism>
<name>A0A974DYR5_XENLA</name>
<keyword evidence="2 8" id="KW-0812">Transmembrane</keyword>
<evidence type="ECO:0000256" key="6">
    <source>
        <dbReference type="ARBA" id="ARBA00023170"/>
    </source>
</evidence>